<proteinExistence type="predicted"/>
<evidence type="ECO:0000313" key="2">
    <source>
        <dbReference type="Proteomes" id="UP000545876"/>
    </source>
</evidence>
<dbReference type="EMBL" id="JAAZBX010000002">
    <property type="protein sequence ID" value="NLD25160.1"/>
    <property type="molecule type" value="Genomic_DNA"/>
</dbReference>
<protein>
    <submittedName>
        <fullName evidence="1">Uncharacterized protein</fullName>
    </submittedName>
</protein>
<dbReference type="AlphaFoldDB" id="A0A847D157"/>
<reference evidence="1 2" key="1">
    <citation type="journal article" date="2020" name="Biotechnol. Biofuels">
        <title>New insights from the biogas microbiome by comprehensive genome-resolved metagenomics of nearly 1600 species originating from multiple anaerobic digesters.</title>
        <authorList>
            <person name="Campanaro S."/>
            <person name="Treu L."/>
            <person name="Rodriguez-R L.M."/>
            <person name="Kovalovszki A."/>
            <person name="Ziels R.M."/>
            <person name="Maus I."/>
            <person name="Zhu X."/>
            <person name="Kougias P.G."/>
            <person name="Basile A."/>
            <person name="Luo G."/>
            <person name="Schluter A."/>
            <person name="Konstantinidis K.T."/>
            <person name="Angelidaki I."/>
        </authorList>
    </citation>
    <scope>NUCLEOTIDE SEQUENCE [LARGE SCALE GENOMIC DNA]</scope>
    <source>
        <strain evidence="1">AS06rmzACSIP_65</strain>
    </source>
</reference>
<sequence length="199" mass="22960">MKKFLFIFCIILLLIVSFIGYLIIRYSSWIKGFESNTNIICISDEEELDQSEELNISEKIKDFVLSDYFSEFVTFTKKEILIILYDSINSSSELDIQDICLDSQKGIWKLFIHSKFNNIQLPWLGLDIVKDSRETAELYSRNIYLGDMKVPLFLSKNILEKINKGISDALVLVLENGFLGKDIINIDLLFDSVVLKGSF</sequence>
<accession>A0A847D157</accession>
<organism evidence="1 2">
    <name type="scientific">Candidatus Dojkabacteria bacterium</name>
    <dbReference type="NCBI Taxonomy" id="2099670"/>
    <lineage>
        <taxon>Bacteria</taxon>
        <taxon>Candidatus Dojkabacteria</taxon>
    </lineage>
</organism>
<dbReference type="Proteomes" id="UP000545876">
    <property type="component" value="Unassembled WGS sequence"/>
</dbReference>
<name>A0A847D157_9BACT</name>
<evidence type="ECO:0000313" key="1">
    <source>
        <dbReference type="EMBL" id="NLD25160.1"/>
    </source>
</evidence>
<comment type="caution">
    <text evidence="1">The sequence shown here is derived from an EMBL/GenBank/DDBJ whole genome shotgun (WGS) entry which is preliminary data.</text>
</comment>
<gene>
    <name evidence="1" type="ORF">GX656_00760</name>
</gene>